<organism evidence="7 8">
    <name type="scientific">Microbacterium salsuginis</name>
    <dbReference type="NCBI Taxonomy" id="2722803"/>
    <lineage>
        <taxon>Bacteria</taxon>
        <taxon>Bacillati</taxon>
        <taxon>Actinomycetota</taxon>
        <taxon>Actinomycetes</taxon>
        <taxon>Micrococcales</taxon>
        <taxon>Microbacteriaceae</taxon>
        <taxon>Microbacterium</taxon>
    </lineage>
</organism>
<keyword evidence="4 5" id="KW-0472">Membrane</keyword>
<dbReference type="RefSeq" id="WP_168914175.1">
    <property type="nucleotide sequence ID" value="NZ_JABACI010000005.1"/>
</dbReference>
<dbReference type="InterPro" id="IPR003807">
    <property type="entry name" value="DUF202"/>
</dbReference>
<keyword evidence="2 5" id="KW-0812">Transmembrane</keyword>
<gene>
    <name evidence="7" type="ORF">HF576_17820</name>
</gene>
<comment type="caution">
    <text evidence="7">The sequence shown here is derived from an EMBL/GenBank/DDBJ whole genome shotgun (WGS) entry which is preliminary data.</text>
</comment>
<evidence type="ECO:0000256" key="4">
    <source>
        <dbReference type="ARBA" id="ARBA00023136"/>
    </source>
</evidence>
<evidence type="ECO:0000313" key="8">
    <source>
        <dbReference type="Proteomes" id="UP001429745"/>
    </source>
</evidence>
<evidence type="ECO:0000313" key="7">
    <source>
        <dbReference type="EMBL" id="NLP85699.1"/>
    </source>
</evidence>
<evidence type="ECO:0000256" key="1">
    <source>
        <dbReference type="ARBA" id="ARBA00004127"/>
    </source>
</evidence>
<dbReference type="EMBL" id="JABACI010000005">
    <property type="protein sequence ID" value="NLP85699.1"/>
    <property type="molecule type" value="Genomic_DNA"/>
</dbReference>
<keyword evidence="8" id="KW-1185">Reference proteome</keyword>
<feature type="transmembrane region" description="Helical" evidence="5">
    <location>
        <begin position="88"/>
        <end position="117"/>
    </location>
</feature>
<dbReference type="Pfam" id="PF02656">
    <property type="entry name" value="DUF202"/>
    <property type="match status" value="1"/>
</dbReference>
<accession>A0ABX1KFM3</accession>
<comment type="subcellular location">
    <subcellularLocation>
        <location evidence="1">Endomembrane system</location>
        <topology evidence="1">Multi-pass membrane protein</topology>
    </subcellularLocation>
</comment>
<feature type="transmembrane region" description="Helical" evidence="5">
    <location>
        <begin position="24"/>
        <end position="42"/>
    </location>
</feature>
<evidence type="ECO:0000259" key="6">
    <source>
        <dbReference type="Pfam" id="PF02656"/>
    </source>
</evidence>
<evidence type="ECO:0000256" key="5">
    <source>
        <dbReference type="SAM" id="Phobius"/>
    </source>
</evidence>
<feature type="transmembrane region" description="Helical" evidence="5">
    <location>
        <begin position="48"/>
        <end position="67"/>
    </location>
</feature>
<keyword evidence="3 5" id="KW-1133">Transmembrane helix</keyword>
<protein>
    <submittedName>
        <fullName evidence="7">DUF202 domain-containing protein</fullName>
    </submittedName>
</protein>
<feature type="domain" description="DUF202" evidence="6">
    <location>
        <begin position="8"/>
        <end position="78"/>
    </location>
</feature>
<dbReference type="Proteomes" id="UP001429745">
    <property type="component" value="Unassembled WGS sequence"/>
</dbReference>
<proteinExistence type="predicted"/>
<evidence type="ECO:0000256" key="3">
    <source>
        <dbReference type="ARBA" id="ARBA00022989"/>
    </source>
</evidence>
<sequence length="118" mass="12790">MTERRLFDPGLQPERTELAWRRTALAIGVGSLIALRVLPAIAPSPGLQQAWLAPGIVGVAFAMLLWLRSRARHARVTRALLEDRPERMPGAGLMLLLTLFVGGCGILSAVVVLLPYAL</sequence>
<name>A0ABX1KFM3_9MICO</name>
<evidence type="ECO:0000256" key="2">
    <source>
        <dbReference type="ARBA" id="ARBA00022692"/>
    </source>
</evidence>
<reference evidence="7 8" key="1">
    <citation type="submission" date="2020-04" db="EMBL/GenBank/DDBJ databases">
        <title>CFH 90308 Microbacterium sp.</title>
        <authorList>
            <person name="Nie G."/>
            <person name="Ming H."/>
            <person name="Xia T."/>
        </authorList>
    </citation>
    <scope>NUCLEOTIDE SEQUENCE [LARGE SCALE GENOMIC DNA]</scope>
    <source>
        <strain evidence="7 8">CFH 90308</strain>
    </source>
</reference>